<keyword evidence="3" id="KW-1185">Reference proteome</keyword>
<sequence length="146" mass="16106">MGKLQQTTGQTAASCQNKTRAKPKGNEVSRGQKKSRALRRSVLHPLRVKPLSFTPSAVFFVTPSNCHAVFVVHVVVRRPIAFVHVVRRPRRSPSTSSKSSKELLRAIASIAQSKELSALCQKIIHLIPKRQLQSEGSCVEIEVACN</sequence>
<feature type="compositionally biased region" description="Polar residues" evidence="1">
    <location>
        <begin position="1"/>
        <end position="18"/>
    </location>
</feature>
<reference evidence="2 3" key="1">
    <citation type="submission" date="2023-01" db="EMBL/GenBank/DDBJ databases">
        <authorList>
            <person name="Kreplak J."/>
        </authorList>
    </citation>
    <scope>NUCLEOTIDE SEQUENCE [LARGE SCALE GENOMIC DNA]</scope>
</reference>
<accession>A0AAV0YUA0</accession>
<dbReference type="Proteomes" id="UP001157006">
    <property type="component" value="Chromosome 1L"/>
</dbReference>
<evidence type="ECO:0000313" key="2">
    <source>
        <dbReference type="EMBL" id="CAI8588102.1"/>
    </source>
</evidence>
<gene>
    <name evidence="2" type="ORF">VFH_I331520</name>
</gene>
<dbReference type="AlphaFoldDB" id="A0AAV0YUA0"/>
<feature type="compositionally biased region" description="Basic residues" evidence="1">
    <location>
        <begin position="31"/>
        <end position="40"/>
    </location>
</feature>
<proteinExistence type="predicted"/>
<organism evidence="2 3">
    <name type="scientific">Vicia faba</name>
    <name type="common">Broad bean</name>
    <name type="synonym">Faba vulgaris</name>
    <dbReference type="NCBI Taxonomy" id="3906"/>
    <lineage>
        <taxon>Eukaryota</taxon>
        <taxon>Viridiplantae</taxon>
        <taxon>Streptophyta</taxon>
        <taxon>Embryophyta</taxon>
        <taxon>Tracheophyta</taxon>
        <taxon>Spermatophyta</taxon>
        <taxon>Magnoliopsida</taxon>
        <taxon>eudicotyledons</taxon>
        <taxon>Gunneridae</taxon>
        <taxon>Pentapetalae</taxon>
        <taxon>rosids</taxon>
        <taxon>fabids</taxon>
        <taxon>Fabales</taxon>
        <taxon>Fabaceae</taxon>
        <taxon>Papilionoideae</taxon>
        <taxon>50 kb inversion clade</taxon>
        <taxon>NPAAA clade</taxon>
        <taxon>Hologalegina</taxon>
        <taxon>IRL clade</taxon>
        <taxon>Fabeae</taxon>
        <taxon>Vicia</taxon>
    </lineage>
</organism>
<name>A0AAV0YUA0_VICFA</name>
<feature type="region of interest" description="Disordered" evidence="1">
    <location>
        <begin position="1"/>
        <end position="40"/>
    </location>
</feature>
<dbReference type="EMBL" id="OX451736">
    <property type="protein sequence ID" value="CAI8588102.1"/>
    <property type="molecule type" value="Genomic_DNA"/>
</dbReference>
<dbReference type="PROSITE" id="PS51257">
    <property type="entry name" value="PROKAR_LIPOPROTEIN"/>
    <property type="match status" value="1"/>
</dbReference>
<protein>
    <submittedName>
        <fullName evidence="2">Uncharacterized protein</fullName>
    </submittedName>
</protein>
<evidence type="ECO:0000313" key="3">
    <source>
        <dbReference type="Proteomes" id="UP001157006"/>
    </source>
</evidence>
<evidence type="ECO:0000256" key="1">
    <source>
        <dbReference type="SAM" id="MobiDB-lite"/>
    </source>
</evidence>